<keyword evidence="2" id="KW-1185">Reference proteome</keyword>
<protein>
    <submittedName>
        <fullName evidence="1">Uncharacterized protein</fullName>
    </submittedName>
</protein>
<reference evidence="1 2" key="1">
    <citation type="submission" date="2018-08" db="EMBL/GenBank/DDBJ databases">
        <title>Paraburkholderia sp. DHOM06 isolated from forest soil.</title>
        <authorList>
            <person name="Gao Z.-H."/>
            <person name="Qiu L.-H."/>
        </authorList>
    </citation>
    <scope>NUCLEOTIDE SEQUENCE [LARGE SCALE GENOMIC DNA]</scope>
    <source>
        <strain evidence="1 2">DHOM06</strain>
    </source>
</reference>
<dbReference type="EMBL" id="QRGA01000005">
    <property type="protein sequence ID" value="RDU99188.1"/>
    <property type="molecule type" value="Genomic_DNA"/>
</dbReference>
<dbReference type="Proteomes" id="UP000256838">
    <property type="component" value="Unassembled WGS sequence"/>
</dbReference>
<evidence type="ECO:0000313" key="1">
    <source>
        <dbReference type="EMBL" id="RDU99188.1"/>
    </source>
</evidence>
<sequence length="153" mass="16997">MATLEQILQVVVDHPGYIAAEIADELEKLGQPVNADEIGPRLKTYVDAGKVKREKKTAPSGREVWAYFPMQSLVDVSDGTKRIVTHQRGRRTLNQLPGTDTASSVERTCDFGFFSNGHVTIVKGNKEIKLDREETSRLLEFLDSINVERAIGA</sequence>
<dbReference type="OrthoDB" id="9033766at2"/>
<dbReference type="RefSeq" id="WP_115533161.1">
    <property type="nucleotide sequence ID" value="NZ_QRGA01000005.1"/>
</dbReference>
<name>A0A3D8K1J7_9BURK</name>
<organism evidence="1 2">
    <name type="scientific">Trinickia dinghuensis</name>
    <dbReference type="NCBI Taxonomy" id="2291023"/>
    <lineage>
        <taxon>Bacteria</taxon>
        <taxon>Pseudomonadati</taxon>
        <taxon>Pseudomonadota</taxon>
        <taxon>Betaproteobacteria</taxon>
        <taxon>Burkholderiales</taxon>
        <taxon>Burkholderiaceae</taxon>
        <taxon>Trinickia</taxon>
    </lineage>
</organism>
<proteinExistence type="predicted"/>
<accession>A0A3D8K1J7</accession>
<comment type="caution">
    <text evidence="1">The sequence shown here is derived from an EMBL/GenBank/DDBJ whole genome shotgun (WGS) entry which is preliminary data.</text>
</comment>
<gene>
    <name evidence="1" type="ORF">DWV00_08670</name>
</gene>
<evidence type="ECO:0000313" key="2">
    <source>
        <dbReference type="Proteomes" id="UP000256838"/>
    </source>
</evidence>
<dbReference type="AlphaFoldDB" id="A0A3D8K1J7"/>